<keyword evidence="3" id="KW-1185">Reference proteome</keyword>
<dbReference type="AlphaFoldDB" id="A0A8S1A0Q8"/>
<feature type="compositionally biased region" description="Low complexity" evidence="1">
    <location>
        <begin position="797"/>
        <end position="838"/>
    </location>
</feature>
<feature type="compositionally biased region" description="Low complexity" evidence="1">
    <location>
        <begin position="450"/>
        <end position="464"/>
    </location>
</feature>
<proteinExistence type="predicted"/>
<feature type="region of interest" description="Disordered" evidence="1">
    <location>
        <begin position="444"/>
        <end position="490"/>
    </location>
</feature>
<dbReference type="Proteomes" id="UP000494106">
    <property type="component" value="Unassembled WGS sequence"/>
</dbReference>
<organism evidence="2 3">
    <name type="scientific">Arctia plantaginis</name>
    <name type="common">Wood tiger moth</name>
    <name type="synonym">Phalaena plantaginis</name>
    <dbReference type="NCBI Taxonomy" id="874455"/>
    <lineage>
        <taxon>Eukaryota</taxon>
        <taxon>Metazoa</taxon>
        <taxon>Ecdysozoa</taxon>
        <taxon>Arthropoda</taxon>
        <taxon>Hexapoda</taxon>
        <taxon>Insecta</taxon>
        <taxon>Pterygota</taxon>
        <taxon>Neoptera</taxon>
        <taxon>Endopterygota</taxon>
        <taxon>Lepidoptera</taxon>
        <taxon>Glossata</taxon>
        <taxon>Ditrysia</taxon>
        <taxon>Noctuoidea</taxon>
        <taxon>Erebidae</taxon>
        <taxon>Arctiinae</taxon>
        <taxon>Arctia</taxon>
    </lineage>
</organism>
<gene>
    <name evidence="2" type="ORF">APLA_LOCUS7316</name>
</gene>
<evidence type="ECO:0000313" key="2">
    <source>
        <dbReference type="EMBL" id="CAB3238142.1"/>
    </source>
</evidence>
<sequence length="1123" mass="124135">MFTKTTREQSRHHSHRKHETHEEGKEFETSEEISEWHSRHKHHRRRELEHHISDDLKEILGTNSHHECSELLHKLTGHHDKHQVYEFLIKTRGSRTWKFLVDFLKLLDETPHINIVIELLRQITNEIDVLDAYKSLKPLIGHDNFDGVYETLQKISGEKDAYEVADYFKHIAHTSDMKGAFNLIVLGTRTVDIGDAIKSLNKLLKTNSFTDSINILKTVTRQTRLRLIVENLYKIAGVGDLLKVQDMFKDVFGTDNIVTIIHQVNKVTKGPDALFILNSLLDVTLASNIKDAATIIKTLTIKHMSLLDILENIRVKSGHENIIDFFKAMISMTGAKYIFVFFDKVHKYTTADIIIFLQTILRVTNTTNIRFAAAMLNKICDMDDLFEVIHEIYDITKMDLQEAVMILEDFTETENLIAALRDLPRATGQPDILSAIKYIKENKPRVPKSTTTTTTSTTTQPTTTEDYDSYEEDDYTSEETFEEDAYTEPITTTKEVTAITSEATTVASEPVTIAREAISITTESVASAAFTDTTEPSTSTTTKLIEVTSKPTATMTINSTTTLTTIEPAATFESPATEPETTTSKLATVNTDPTTIEPMAITIETTNITESATENIDYKTTNGALTTTTEVVSEKEESTTGHSIIKATEKVSNEENMTTERSSQLGFDDGLSVSESKGTLYASEYSKEIIQKKPHAQSASASESNEIEFSTKKDLIGEELPITTQKPTSNIKETDAKGSTTTTDQPTTKAHDKSRGNTIQGTDEYEDTSCSSENLESGEECFDVTDNPDYSEEVRAESSATTEASSTTVPKPTTKTEASTTALEATTAESSTSTLESTTIEEPNSTKKPPTIISTTTPLILTTTTVAVRSETKNATIISVEPTSAPTIVPIFSPIGLSTSPHISTDNILITTRYPTTELPEYYDSYEDYSTEATDPVTCPPGDPEQDNSDESIIVTEKSATANENITDVFEDFEGNTTLNLSAPTTSTTTEKISTTYTAEPLVALNDLAISITEKPSLTHTTTIVKLQTTTSPFTTEADAKSPFHEFGSMSQLPITTTEEPTTTTVGELITSEFEQSTTPSEEGISITKPQAPATSTSTITVDETITSKEELMNRHLQQLQKN</sequence>
<feature type="region of interest" description="Disordered" evidence="1">
    <location>
        <begin position="693"/>
        <end position="853"/>
    </location>
</feature>
<protein>
    <submittedName>
        <fullName evidence="2">Uncharacterized protein</fullName>
    </submittedName>
</protein>
<feature type="region of interest" description="Disordered" evidence="1">
    <location>
        <begin position="1075"/>
        <end position="1101"/>
    </location>
</feature>
<evidence type="ECO:0000256" key="1">
    <source>
        <dbReference type="SAM" id="MobiDB-lite"/>
    </source>
</evidence>
<feature type="compositionally biased region" description="Polar residues" evidence="1">
    <location>
        <begin position="697"/>
        <end position="708"/>
    </location>
</feature>
<feature type="compositionally biased region" description="Acidic residues" evidence="1">
    <location>
        <begin position="465"/>
        <end position="486"/>
    </location>
</feature>
<dbReference type="EMBL" id="CADEBC010000497">
    <property type="protein sequence ID" value="CAB3238142.1"/>
    <property type="molecule type" value="Genomic_DNA"/>
</dbReference>
<name>A0A8S1A0Q8_ARCPL</name>
<evidence type="ECO:0000313" key="3">
    <source>
        <dbReference type="Proteomes" id="UP000494106"/>
    </source>
</evidence>
<feature type="compositionally biased region" description="Polar residues" evidence="1">
    <location>
        <begin position="722"/>
        <end position="748"/>
    </location>
</feature>
<comment type="caution">
    <text evidence="2">The sequence shown here is derived from an EMBL/GenBank/DDBJ whole genome shotgun (WGS) entry which is preliminary data.</text>
</comment>
<feature type="compositionally biased region" description="Basic and acidic residues" evidence="1">
    <location>
        <begin position="19"/>
        <end position="28"/>
    </location>
</feature>
<dbReference type="OrthoDB" id="7492238at2759"/>
<feature type="compositionally biased region" description="Basic and acidic residues" evidence="1">
    <location>
        <begin position="1"/>
        <end position="11"/>
    </location>
</feature>
<reference evidence="2 3" key="1">
    <citation type="submission" date="2020-04" db="EMBL/GenBank/DDBJ databases">
        <authorList>
            <person name="Wallbank WR R."/>
            <person name="Pardo Diaz C."/>
            <person name="Kozak K."/>
            <person name="Martin S."/>
            <person name="Jiggins C."/>
            <person name="Moest M."/>
            <person name="Warren A I."/>
            <person name="Byers J.R.P. K."/>
            <person name="Montejo-Kovacevich G."/>
            <person name="Yen C E."/>
        </authorList>
    </citation>
    <scope>NUCLEOTIDE SEQUENCE [LARGE SCALE GENOMIC DNA]</scope>
</reference>
<accession>A0A8S1A0Q8</accession>
<feature type="region of interest" description="Disordered" evidence="1">
    <location>
        <begin position="1"/>
        <end position="44"/>
    </location>
</feature>